<evidence type="ECO:0000256" key="1">
    <source>
        <dbReference type="SAM" id="MobiDB-lite"/>
    </source>
</evidence>
<dbReference type="EMBL" id="JABWUV010000009">
    <property type="protein sequence ID" value="KAF6330302.1"/>
    <property type="molecule type" value="Genomic_DNA"/>
</dbReference>
<protein>
    <submittedName>
        <fullName evidence="2">Uncharacterized protein</fullName>
    </submittedName>
</protein>
<keyword evidence="3" id="KW-1185">Reference proteome</keyword>
<organism evidence="2 3">
    <name type="scientific">Myotis myotis</name>
    <name type="common">Greater mouse-eared bat</name>
    <name type="synonym">Vespertilio myotis</name>
    <dbReference type="NCBI Taxonomy" id="51298"/>
    <lineage>
        <taxon>Eukaryota</taxon>
        <taxon>Metazoa</taxon>
        <taxon>Chordata</taxon>
        <taxon>Craniata</taxon>
        <taxon>Vertebrata</taxon>
        <taxon>Euteleostomi</taxon>
        <taxon>Mammalia</taxon>
        <taxon>Eutheria</taxon>
        <taxon>Laurasiatheria</taxon>
        <taxon>Chiroptera</taxon>
        <taxon>Yangochiroptera</taxon>
        <taxon>Vespertilionidae</taxon>
        <taxon>Myotis</taxon>
    </lineage>
</organism>
<gene>
    <name evidence="2" type="ORF">mMyoMyo1_012293</name>
</gene>
<reference evidence="2 3" key="1">
    <citation type="journal article" date="2020" name="Nature">
        <title>Six reference-quality genomes reveal evolution of bat adaptations.</title>
        <authorList>
            <person name="Jebb D."/>
            <person name="Huang Z."/>
            <person name="Pippel M."/>
            <person name="Hughes G.M."/>
            <person name="Lavrichenko K."/>
            <person name="Devanna P."/>
            <person name="Winkler S."/>
            <person name="Jermiin L.S."/>
            <person name="Skirmuntt E.C."/>
            <person name="Katzourakis A."/>
            <person name="Burkitt-Gray L."/>
            <person name="Ray D.A."/>
            <person name="Sullivan K.A.M."/>
            <person name="Roscito J.G."/>
            <person name="Kirilenko B.M."/>
            <person name="Davalos L.M."/>
            <person name="Corthals A.P."/>
            <person name="Power M.L."/>
            <person name="Jones G."/>
            <person name="Ransome R.D."/>
            <person name="Dechmann D.K.N."/>
            <person name="Locatelli A.G."/>
            <person name="Puechmaille S.J."/>
            <person name="Fedrigo O."/>
            <person name="Jarvis E.D."/>
            <person name="Hiller M."/>
            <person name="Vernes S.C."/>
            <person name="Myers E.W."/>
            <person name="Teeling E.C."/>
        </authorList>
    </citation>
    <scope>NUCLEOTIDE SEQUENCE [LARGE SCALE GENOMIC DNA]</scope>
    <source>
        <strain evidence="2">MMyoMyo1</strain>
        <tissue evidence="2">Flight muscle</tissue>
    </source>
</reference>
<dbReference type="AlphaFoldDB" id="A0A7J7VYU2"/>
<feature type="region of interest" description="Disordered" evidence="1">
    <location>
        <begin position="104"/>
        <end position="127"/>
    </location>
</feature>
<evidence type="ECO:0000313" key="2">
    <source>
        <dbReference type="EMBL" id="KAF6330302.1"/>
    </source>
</evidence>
<dbReference type="Proteomes" id="UP000527355">
    <property type="component" value="Unassembled WGS sequence"/>
</dbReference>
<comment type="caution">
    <text evidence="2">The sequence shown here is derived from an EMBL/GenBank/DDBJ whole genome shotgun (WGS) entry which is preliminary data.</text>
</comment>
<sequence length="148" mass="15254">MVGIGRSGMVEHVSGVARPREPVTVIRVSLWWLLKILSSHAPWSHLALTPIASPDRPSGLLHLPLLLRGDWGRQPPLTPTAGNGPTCTRCRRWSHCSHPLPTPAPLAPTAGTGPNHSAPSAGASGTDAGVVGAGLQADRTGAVVGRAG</sequence>
<evidence type="ECO:0000313" key="3">
    <source>
        <dbReference type="Proteomes" id="UP000527355"/>
    </source>
</evidence>
<proteinExistence type="predicted"/>
<name>A0A7J7VYU2_MYOMY</name>
<accession>A0A7J7VYU2</accession>